<sequence length="312" mass="32718">MPNNLTLLDLAKLNGADPIVGLIEEVATSSPEVTLIPARTIRGTSYKTVIRNSQPSVAFRAANEGTNASKSNFTERLVEAFILSARVEVDKAVARGYEDGPEAIQAIEAAGVMRAALSTVGTQTIYGSAASSKGFTGLQSMVDGFGSELVVDAGGTTAGTGSSVYAIKAGNTGVQYVYGNGTTFDLSAFREGDAVDADGKRYAAFIADLTAWIGFQCVNKYAVGRLKDATADSGKGVSDAKLAELLSKFPVGERPTHLLMSRRSAFQLQVSRNTTPNTKQEAFNGILPGVPTESFGIPIIITDSIVDTETLS</sequence>
<organism evidence="1">
    <name type="scientific">uncultured Caudovirales phage</name>
    <dbReference type="NCBI Taxonomy" id="2100421"/>
    <lineage>
        <taxon>Viruses</taxon>
        <taxon>Duplodnaviria</taxon>
        <taxon>Heunggongvirae</taxon>
        <taxon>Uroviricota</taxon>
        <taxon>Caudoviricetes</taxon>
        <taxon>Peduoviridae</taxon>
        <taxon>Maltschvirus</taxon>
        <taxon>Maltschvirus maltsch</taxon>
    </lineage>
</organism>
<name>A0A6J5N5S1_9CAUD</name>
<protein>
    <submittedName>
        <fullName evidence="1">Major capsid protein</fullName>
    </submittedName>
</protein>
<dbReference type="EMBL" id="LR796574">
    <property type="protein sequence ID" value="CAB4152696.1"/>
    <property type="molecule type" value="Genomic_DNA"/>
</dbReference>
<gene>
    <name evidence="1" type="ORF">UFOVP612_20</name>
</gene>
<reference evidence="1" key="1">
    <citation type="submission" date="2020-04" db="EMBL/GenBank/DDBJ databases">
        <authorList>
            <person name="Chiriac C."/>
            <person name="Salcher M."/>
            <person name="Ghai R."/>
            <person name="Kavagutti S V."/>
        </authorList>
    </citation>
    <scope>NUCLEOTIDE SEQUENCE</scope>
</reference>
<accession>A0A6J5N5S1</accession>
<dbReference type="NCBIfam" id="NF045672">
    <property type="entry name" value="MCP_gp7_epsi_15"/>
    <property type="match status" value="1"/>
</dbReference>
<evidence type="ECO:0000313" key="1">
    <source>
        <dbReference type="EMBL" id="CAB4152696.1"/>
    </source>
</evidence>
<dbReference type="InterPro" id="IPR048813">
    <property type="entry name" value="GP7-like"/>
</dbReference>
<proteinExistence type="predicted"/>
<dbReference type="Pfam" id="PF20911">
    <property type="entry name" value="GP7"/>
    <property type="match status" value="1"/>
</dbReference>